<keyword evidence="3 7" id="KW-0812">Transmembrane</keyword>
<comment type="subunit">
    <text evidence="7">Component of the dolichol-phosphate mannose (DPM) synthase complex.</text>
</comment>
<dbReference type="EMBL" id="BAABUJ010000021">
    <property type="protein sequence ID" value="GAA5801946.1"/>
    <property type="molecule type" value="Genomic_DNA"/>
</dbReference>
<dbReference type="Pfam" id="PF08285">
    <property type="entry name" value="DPM3"/>
    <property type="match status" value="1"/>
</dbReference>
<proteinExistence type="inferred from homology"/>
<evidence type="ECO:0000256" key="6">
    <source>
        <dbReference type="ARBA" id="ARBA00023136"/>
    </source>
</evidence>
<evidence type="ECO:0000313" key="9">
    <source>
        <dbReference type="Proteomes" id="UP001476247"/>
    </source>
</evidence>
<evidence type="ECO:0000256" key="5">
    <source>
        <dbReference type="ARBA" id="ARBA00022989"/>
    </source>
</evidence>
<feature type="transmembrane region" description="Helical" evidence="7">
    <location>
        <begin position="40"/>
        <end position="63"/>
    </location>
</feature>
<name>A0ABP9Y4N6_9FUNG</name>
<feature type="transmembrane region" description="Helical" evidence="7">
    <location>
        <begin position="7"/>
        <end position="28"/>
    </location>
</feature>
<dbReference type="InterPro" id="IPR013174">
    <property type="entry name" value="DPM3"/>
</dbReference>
<dbReference type="Proteomes" id="UP001476247">
    <property type="component" value="Unassembled WGS sequence"/>
</dbReference>
<evidence type="ECO:0000256" key="2">
    <source>
        <dbReference type="ARBA" id="ARBA00010430"/>
    </source>
</evidence>
<evidence type="ECO:0000256" key="4">
    <source>
        <dbReference type="ARBA" id="ARBA00022824"/>
    </source>
</evidence>
<protein>
    <recommendedName>
        <fullName evidence="7">Dolichol-phosphate mannosyltransferase subunit 3</fullName>
    </recommendedName>
</protein>
<sequence>MTRATEAYTVGAILIATYIILYLGLIPLPEIVQEKIIPVLPWWGLVTFGSYCLSNIGSAMYTFRDCPEAYHELMGEITQAKSELRSKGMQL</sequence>
<evidence type="ECO:0000256" key="7">
    <source>
        <dbReference type="RuleBase" id="RU365085"/>
    </source>
</evidence>
<reference evidence="8 9" key="1">
    <citation type="submission" date="2024-04" db="EMBL/GenBank/DDBJ databases">
        <title>genome sequences of Mucor flavus KT1a and Helicostylum pulchrum KT1b strains isolation_sourced from the surface of a dry-aged beef.</title>
        <authorList>
            <person name="Toyotome T."/>
            <person name="Hosono M."/>
            <person name="Torimaru M."/>
            <person name="Fukuda K."/>
            <person name="Mikami N."/>
        </authorList>
    </citation>
    <scope>NUCLEOTIDE SEQUENCE [LARGE SCALE GENOMIC DNA]</scope>
    <source>
        <strain evidence="8 9">KT1b</strain>
    </source>
</reference>
<comment type="subcellular location">
    <subcellularLocation>
        <location evidence="1 7">Endoplasmic reticulum membrane</location>
        <topology evidence="1 7">Multi-pass membrane protein</topology>
    </subcellularLocation>
</comment>
<dbReference type="PANTHER" id="PTHR16433:SF0">
    <property type="entry name" value="DOLICHOL-PHOSPHATE MANNOSYLTRANSFERASE SUBUNIT 3"/>
    <property type="match status" value="1"/>
</dbReference>
<gene>
    <name evidence="8" type="ORF">HPULCUR_007404</name>
</gene>
<evidence type="ECO:0000313" key="8">
    <source>
        <dbReference type="EMBL" id="GAA5801946.1"/>
    </source>
</evidence>
<comment type="similarity">
    <text evidence="2 7">Belongs to the DPM3 family.</text>
</comment>
<keyword evidence="6 7" id="KW-0472">Membrane</keyword>
<evidence type="ECO:0000256" key="3">
    <source>
        <dbReference type="ARBA" id="ARBA00022692"/>
    </source>
</evidence>
<organism evidence="8 9">
    <name type="scientific">Helicostylum pulchrum</name>
    <dbReference type="NCBI Taxonomy" id="562976"/>
    <lineage>
        <taxon>Eukaryota</taxon>
        <taxon>Fungi</taxon>
        <taxon>Fungi incertae sedis</taxon>
        <taxon>Mucoromycota</taxon>
        <taxon>Mucoromycotina</taxon>
        <taxon>Mucoromycetes</taxon>
        <taxon>Mucorales</taxon>
        <taxon>Mucorineae</taxon>
        <taxon>Mucoraceae</taxon>
        <taxon>Helicostylum</taxon>
    </lineage>
</organism>
<comment type="function">
    <text evidence="7">Stabilizer subunit of the dolichol-phosphate mannose (DPM) synthase complex; tethers catalytic subunit to the ER.</text>
</comment>
<keyword evidence="9" id="KW-1185">Reference proteome</keyword>
<evidence type="ECO:0000256" key="1">
    <source>
        <dbReference type="ARBA" id="ARBA00004477"/>
    </source>
</evidence>
<keyword evidence="5 7" id="KW-1133">Transmembrane helix</keyword>
<keyword evidence="4 7" id="KW-0256">Endoplasmic reticulum</keyword>
<comment type="caution">
    <text evidence="8">The sequence shown here is derived from an EMBL/GenBank/DDBJ whole genome shotgun (WGS) entry which is preliminary data.</text>
</comment>
<comment type="pathway">
    <text evidence="7">Protein modification; protein glycosylation.</text>
</comment>
<accession>A0ABP9Y4N6</accession>
<dbReference type="PANTHER" id="PTHR16433">
    <property type="entry name" value="DOLICHOL-PHOSPHATE MANNOSYLTRANSFERASE SUBUNIT 3"/>
    <property type="match status" value="1"/>
</dbReference>